<dbReference type="AlphaFoldDB" id="A0A0C2T7X0"/>
<reference evidence="1 2" key="1">
    <citation type="submission" date="2014-04" db="EMBL/GenBank/DDBJ databases">
        <title>Evolutionary Origins and Diversification of the Mycorrhizal Mutualists.</title>
        <authorList>
            <consortium name="DOE Joint Genome Institute"/>
            <consortium name="Mycorrhizal Genomics Consortium"/>
            <person name="Kohler A."/>
            <person name="Kuo A."/>
            <person name="Nagy L.G."/>
            <person name="Floudas D."/>
            <person name="Copeland A."/>
            <person name="Barry K.W."/>
            <person name="Cichocki N."/>
            <person name="Veneault-Fourrey C."/>
            <person name="LaButti K."/>
            <person name="Lindquist E.A."/>
            <person name="Lipzen A."/>
            <person name="Lundell T."/>
            <person name="Morin E."/>
            <person name="Murat C."/>
            <person name="Riley R."/>
            <person name="Ohm R."/>
            <person name="Sun H."/>
            <person name="Tunlid A."/>
            <person name="Henrissat B."/>
            <person name="Grigoriev I.V."/>
            <person name="Hibbett D.S."/>
            <person name="Martin F."/>
        </authorList>
    </citation>
    <scope>NUCLEOTIDE SEQUENCE [LARGE SCALE GENOMIC DNA]</scope>
    <source>
        <strain evidence="1 2">Koide BX008</strain>
    </source>
</reference>
<evidence type="ECO:0000313" key="2">
    <source>
        <dbReference type="Proteomes" id="UP000054549"/>
    </source>
</evidence>
<evidence type="ECO:0000313" key="1">
    <source>
        <dbReference type="EMBL" id="KIL62724.1"/>
    </source>
</evidence>
<accession>A0A0C2T7X0</accession>
<dbReference type="Proteomes" id="UP000054549">
    <property type="component" value="Unassembled WGS sequence"/>
</dbReference>
<name>A0A0C2T7X0_AMAMK</name>
<protein>
    <submittedName>
        <fullName evidence="1">Uncharacterized protein</fullName>
    </submittedName>
</protein>
<sequence length="58" mass="6501">MRLSKKVLVFLWAMEKVYFDAWSNVNKGLSAVAETNEAKQCVARGCTLGRQLELPPVC</sequence>
<gene>
    <name evidence="1" type="ORF">M378DRAFT_165383</name>
</gene>
<feature type="non-terminal residue" evidence="1">
    <location>
        <position position="58"/>
    </location>
</feature>
<proteinExistence type="predicted"/>
<dbReference type="EMBL" id="KN818267">
    <property type="protein sequence ID" value="KIL62724.1"/>
    <property type="molecule type" value="Genomic_DNA"/>
</dbReference>
<organism evidence="1 2">
    <name type="scientific">Amanita muscaria (strain Koide BX008)</name>
    <dbReference type="NCBI Taxonomy" id="946122"/>
    <lineage>
        <taxon>Eukaryota</taxon>
        <taxon>Fungi</taxon>
        <taxon>Dikarya</taxon>
        <taxon>Basidiomycota</taxon>
        <taxon>Agaricomycotina</taxon>
        <taxon>Agaricomycetes</taxon>
        <taxon>Agaricomycetidae</taxon>
        <taxon>Agaricales</taxon>
        <taxon>Pluteineae</taxon>
        <taxon>Amanitaceae</taxon>
        <taxon>Amanita</taxon>
    </lineage>
</organism>
<dbReference type="HOGENOM" id="CLU_2984381_0_0_1"/>
<dbReference type="InParanoid" id="A0A0C2T7X0"/>
<dbReference type="OrthoDB" id="37730at2759"/>
<keyword evidence="2" id="KW-1185">Reference proteome</keyword>